<organism evidence="7 8">
    <name type="scientific">Gossypium barbadense</name>
    <name type="common">Sea Island cotton</name>
    <name type="synonym">Hibiscus barbadensis</name>
    <dbReference type="NCBI Taxonomy" id="3634"/>
    <lineage>
        <taxon>Eukaryota</taxon>
        <taxon>Viridiplantae</taxon>
        <taxon>Streptophyta</taxon>
        <taxon>Embryophyta</taxon>
        <taxon>Tracheophyta</taxon>
        <taxon>Spermatophyta</taxon>
        <taxon>Magnoliopsida</taxon>
        <taxon>eudicotyledons</taxon>
        <taxon>Gunneridae</taxon>
        <taxon>Pentapetalae</taxon>
        <taxon>rosids</taxon>
        <taxon>malvids</taxon>
        <taxon>Malvales</taxon>
        <taxon>Malvaceae</taxon>
        <taxon>Malvoideae</taxon>
        <taxon>Gossypium</taxon>
    </lineage>
</organism>
<feature type="domain" description="BHLH" evidence="6">
    <location>
        <begin position="63"/>
        <end position="115"/>
    </location>
</feature>
<proteinExistence type="predicted"/>
<accession>A0A2P5W7M2</accession>
<dbReference type="InterPro" id="IPR036638">
    <property type="entry name" value="HLH_DNA-bd_sf"/>
</dbReference>
<dbReference type="Gene3D" id="4.10.280.10">
    <property type="entry name" value="Helix-loop-helix DNA-binding domain"/>
    <property type="match status" value="1"/>
</dbReference>
<keyword evidence="4" id="KW-0804">Transcription</keyword>
<reference evidence="7 8" key="1">
    <citation type="submission" date="2015-01" db="EMBL/GenBank/DDBJ databases">
        <title>Genome of allotetraploid Gossypium barbadense reveals genomic plasticity and fiber elongation in cotton evolution.</title>
        <authorList>
            <person name="Chen X."/>
            <person name="Liu X."/>
            <person name="Zhao B."/>
            <person name="Zheng H."/>
            <person name="Hu Y."/>
            <person name="Lu G."/>
            <person name="Yang C."/>
            <person name="Chen J."/>
            <person name="Shan C."/>
            <person name="Zhang L."/>
            <person name="Zhou Y."/>
            <person name="Wang L."/>
            <person name="Guo W."/>
            <person name="Bai Y."/>
            <person name="Ruan J."/>
            <person name="Shangguan X."/>
            <person name="Mao Y."/>
            <person name="Jiang J."/>
            <person name="Zhu Y."/>
            <person name="Lei J."/>
            <person name="Kang H."/>
            <person name="Chen S."/>
            <person name="He X."/>
            <person name="Wang R."/>
            <person name="Wang Y."/>
            <person name="Chen J."/>
            <person name="Wang L."/>
            <person name="Yu S."/>
            <person name="Wang B."/>
            <person name="Wei J."/>
            <person name="Song S."/>
            <person name="Lu X."/>
            <person name="Gao Z."/>
            <person name="Gu W."/>
            <person name="Deng X."/>
            <person name="Ma D."/>
            <person name="Wang S."/>
            <person name="Liang W."/>
            <person name="Fang L."/>
            <person name="Cai C."/>
            <person name="Zhu X."/>
            <person name="Zhou B."/>
            <person name="Zhang Y."/>
            <person name="Chen Z."/>
            <person name="Xu S."/>
            <person name="Zhu R."/>
            <person name="Wang S."/>
            <person name="Zhang T."/>
            <person name="Zhao G."/>
        </authorList>
    </citation>
    <scope>NUCLEOTIDE SEQUENCE [LARGE SCALE GENOMIC DNA]</scope>
    <source>
        <strain evidence="8">cv. Xinhai21</strain>
        <tissue evidence="7">Leaf</tissue>
    </source>
</reference>
<dbReference type="FunFam" id="4.10.280.10:FF:000074">
    <property type="entry name" value="Transcription factor ORG2"/>
    <property type="match status" value="1"/>
</dbReference>
<dbReference type="SUPFAM" id="SSF47459">
    <property type="entry name" value="HLH, helix-loop-helix DNA-binding domain"/>
    <property type="match status" value="1"/>
</dbReference>
<sequence>MAQNSLLKKSCKKLKQFNMCALAPFPTPNWPLLNPIGHQLNYIYENNETLDLVPQASFDPCVVKKLNHNASERHRRKKVNSLFSSLRSLLPLADQMKKVSIPATVSEAVKYIPELQEQVERLVHKKEELLLRIFQQGGIKRCRDGRCSSSATVSINRLSSDSEVVIQITLRKDRVQKIQLSEFLHILEEQQGLILLNATSFESFGAGMIFYNIHLQVEPKTTYQLRESDIEALRGKLLALCN</sequence>
<dbReference type="GO" id="GO:0046983">
    <property type="term" value="F:protein dimerization activity"/>
    <property type="evidence" value="ECO:0007669"/>
    <property type="project" value="InterPro"/>
</dbReference>
<evidence type="ECO:0000256" key="1">
    <source>
        <dbReference type="ARBA" id="ARBA00004123"/>
    </source>
</evidence>
<dbReference type="OrthoDB" id="6106870at2759"/>
<dbReference type="GO" id="GO:0090575">
    <property type="term" value="C:RNA polymerase II transcription regulator complex"/>
    <property type="evidence" value="ECO:0007669"/>
    <property type="project" value="TreeGrafter"/>
</dbReference>
<comment type="subcellular location">
    <subcellularLocation>
        <location evidence="1">Nucleus</location>
    </subcellularLocation>
</comment>
<evidence type="ECO:0000256" key="5">
    <source>
        <dbReference type="ARBA" id="ARBA00023242"/>
    </source>
</evidence>
<keyword evidence="5" id="KW-0539">Nucleus</keyword>
<dbReference type="AlphaFoldDB" id="A0A2P5W7M2"/>
<dbReference type="SMART" id="SM00353">
    <property type="entry name" value="HLH"/>
    <property type="match status" value="1"/>
</dbReference>
<evidence type="ECO:0000259" key="6">
    <source>
        <dbReference type="PROSITE" id="PS50888"/>
    </source>
</evidence>
<dbReference type="Pfam" id="PF00010">
    <property type="entry name" value="HLH"/>
    <property type="match status" value="1"/>
</dbReference>
<keyword evidence="2" id="KW-0805">Transcription regulation</keyword>
<gene>
    <name evidence="7" type="ORF">GOBAR_AA33633</name>
</gene>
<evidence type="ECO:0000313" key="8">
    <source>
        <dbReference type="Proteomes" id="UP000239757"/>
    </source>
</evidence>
<dbReference type="PROSITE" id="PS50888">
    <property type="entry name" value="BHLH"/>
    <property type="match status" value="1"/>
</dbReference>
<evidence type="ECO:0000313" key="7">
    <source>
        <dbReference type="EMBL" id="PPR87058.1"/>
    </source>
</evidence>
<dbReference type="InterPro" id="IPR015660">
    <property type="entry name" value="MASH1/Ascl1a-like"/>
</dbReference>
<dbReference type="InterPro" id="IPR011598">
    <property type="entry name" value="bHLH_dom"/>
</dbReference>
<protein>
    <recommendedName>
        <fullName evidence="6">BHLH domain-containing protein</fullName>
    </recommendedName>
</protein>
<dbReference type="GO" id="GO:0010106">
    <property type="term" value="P:cellular response to iron ion starvation"/>
    <property type="evidence" value="ECO:0007669"/>
    <property type="project" value="UniProtKB-ARBA"/>
</dbReference>
<dbReference type="GO" id="GO:0000981">
    <property type="term" value="F:DNA-binding transcription factor activity, RNA polymerase II-specific"/>
    <property type="evidence" value="ECO:0007669"/>
    <property type="project" value="TreeGrafter"/>
</dbReference>
<dbReference type="PANTHER" id="PTHR13935">
    <property type="entry name" value="ACHAETE-SCUTE TRANSCRIPTION FACTOR-RELATED"/>
    <property type="match status" value="1"/>
</dbReference>
<name>A0A2P5W7M2_GOSBA</name>
<dbReference type="Proteomes" id="UP000239757">
    <property type="component" value="Unassembled WGS sequence"/>
</dbReference>
<dbReference type="EMBL" id="KZ668748">
    <property type="protein sequence ID" value="PPR87058.1"/>
    <property type="molecule type" value="Genomic_DNA"/>
</dbReference>
<dbReference type="GO" id="GO:0000977">
    <property type="term" value="F:RNA polymerase II transcription regulatory region sequence-specific DNA binding"/>
    <property type="evidence" value="ECO:0007669"/>
    <property type="project" value="TreeGrafter"/>
</dbReference>
<evidence type="ECO:0000256" key="3">
    <source>
        <dbReference type="ARBA" id="ARBA00023125"/>
    </source>
</evidence>
<keyword evidence="3" id="KW-0238">DNA-binding</keyword>
<evidence type="ECO:0000256" key="4">
    <source>
        <dbReference type="ARBA" id="ARBA00023163"/>
    </source>
</evidence>
<evidence type="ECO:0000256" key="2">
    <source>
        <dbReference type="ARBA" id="ARBA00023015"/>
    </source>
</evidence>
<dbReference type="PANTHER" id="PTHR13935:SF161">
    <property type="entry name" value="TRANSCRIPTION FACTOR ORG2-LIKE"/>
    <property type="match status" value="1"/>
</dbReference>